<reference evidence="1 2" key="1">
    <citation type="submission" date="2018-03" db="EMBL/GenBank/DDBJ databases">
        <title>Genomic Encyclopedia of Archaeal and Bacterial Type Strains, Phase II (KMG-II): from individual species to whole genera.</title>
        <authorList>
            <person name="Goeker M."/>
        </authorList>
    </citation>
    <scope>NUCLEOTIDE SEQUENCE [LARGE SCALE GENOMIC DNA]</scope>
    <source>
        <strain evidence="1 2">DSM 45348</strain>
    </source>
</reference>
<dbReference type="AlphaFoldDB" id="A0A2T0SFL8"/>
<accession>A0A2T0SFL8</accession>
<dbReference type="EMBL" id="PVZG01000002">
    <property type="protein sequence ID" value="PRY32143.1"/>
    <property type="molecule type" value="Genomic_DNA"/>
</dbReference>
<organism evidence="1 2">
    <name type="scientific">Pseudosporangium ferrugineum</name>
    <dbReference type="NCBI Taxonomy" id="439699"/>
    <lineage>
        <taxon>Bacteria</taxon>
        <taxon>Bacillati</taxon>
        <taxon>Actinomycetota</taxon>
        <taxon>Actinomycetes</taxon>
        <taxon>Micromonosporales</taxon>
        <taxon>Micromonosporaceae</taxon>
        <taxon>Pseudosporangium</taxon>
    </lineage>
</organism>
<name>A0A2T0SFL8_9ACTN</name>
<dbReference type="Proteomes" id="UP000239209">
    <property type="component" value="Unassembled WGS sequence"/>
</dbReference>
<comment type="caution">
    <text evidence="1">The sequence shown here is derived from an EMBL/GenBank/DDBJ whole genome shotgun (WGS) entry which is preliminary data.</text>
</comment>
<sequence length="64" mass="6994">MEQVITRRRADLERIVAATAELWQPAVTDALAAFAAAAGEVGEQDWWLGWAAHRDDVDEEAGVS</sequence>
<keyword evidence="2" id="KW-1185">Reference proteome</keyword>
<proteinExistence type="predicted"/>
<evidence type="ECO:0000313" key="2">
    <source>
        <dbReference type="Proteomes" id="UP000239209"/>
    </source>
</evidence>
<gene>
    <name evidence="1" type="ORF">CLV70_102354</name>
</gene>
<protein>
    <submittedName>
        <fullName evidence="1">Uncharacterized protein</fullName>
    </submittedName>
</protein>
<evidence type="ECO:0000313" key="1">
    <source>
        <dbReference type="EMBL" id="PRY32143.1"/>
    </source>
</evidence>
<dbReference type="RefSeq" id="WP_245908091.1">
    <property type="nucleotide sequence ID" value="NZ_PVZG01000002.1"/>
</dbReference>